<dbReference type="OrthoDB" id="6692864at2759"/>
<reference evidence="13" key="1">
    <citation type="journal article" date="2017" name="Mycologia">
        <title>Fusarium algeriense, sp. nov., a novel toxigenic crown rot pathogen of durum wheat from Algeria is nested in the Fusarium burgessii species complex.</title>
        <authorList>
            <person name="Laraba I."/>
            <person name="Keddad A."/>
            <person name="Boureghda H."/>
            <person name="Abdallah N."/>
            <person name="Vaughan M.M."/>
            <person name="Proctor R.H."/>
            <person name="Busman M."/>
            <person name="O'Donnell K."/>
        </authorList>
    </citation>
    <scope>NUCLEOTIDE SEQUENCE</scope>
    <source>
        <strain evidence="13">NRRL 25174</strain>
    </source>
</reference>
<sequence>MWFNFYGFDVMGDLAFGKSFDMLKTGTTHPFMELVHAHVALVGSLSHLAWIFPLLKRIPILNQENCELQERITHLVEWRMKNEPNAPDIFSWILSSYYDLGKPTFQDTVNLYGDCQLIAVAGSDTTASSLTCLFFELAINAQAQHNLQDELDRYYLERSTPDHSSLSKLSYLQACINESMRLYPVIPSGLQRLTPSDGLQVGDMRLPGDTIVSIPSYVFNRDERLFTHADQFIPERWTTMTELTQDFSLFAPFSIGKYSCVGKQLGLMEIRLVASQILKRFDVKLANHSATKDFPTGLRDSFTLAAPSLWLVFTPRDAWTSSSASEK</sequence>
<dbReference type="InterPro" id="IPR050121">
    <property type="entry name" value="Cytochrome_P450_monoxygenase"/>
</dbReference>
<organism evidence="13 14">
    <name type="scientific">Fusarium beomiforme</name>
    <dbReference type="NCBI Taxonomy" id="44412"/>
    <lineage>
        <taxon>Eukaryota</taxon>
        <taxon>Fungi</taxon>
        <taxon>Dikarya</taxon>
        <taxon>Ascomycota</taxon>
        <taxon>Pezizomycotina</taxon>
        <taxon>Sordariomycetes</taxon>
        <taxon>Hypocreomycetidae</taxon>
        <taxon>Hypocreales</taxon>
        <taxon>Nectriaceae</taxon>
        <taxon>Fusarium</taxon>
        <taxon>Fusarium burgessii species complex</taxon>
    </lineage>
</organism>
<dbReference type="PANTHER" id="PTHR24305:SF112">
    <property type="entry name" value="L-ORNITHINE-N5-MONOOXYGENASE (EUROFUNG)"/>
    <property type="match status" value="1"/>
</dbReference>
<comment type="cofactor">
    <cofactor evidence="1 12">
        <name>heme</name>
        <dbReference type="ChEBI" id="CHEBI:30413"/>
    </cofactor>
</comment>
<dbReference type="InterPro" id="IPR001128">
    <property type="entry name" value="Cyt_P450"/>
</dbReference>
<dbReference type="GO" id="GO:0004497">
    <property type="term" value="F:monooxygenase activity"/>
    <property type="evidence" value="ECO:0007669"/>
    <property type="project" value="UniProtKB-KW"/>
</dbReference>
<dbReference type="Proteomes" id="UP000730481">
    <property type="component" value="Unassembled WGS sequence"/>
</dbReference>
<keyword evidence="5" id="KW-0812">Transmembrane</keyword>
<proteinExistence type="inferred from homology"/>
<evidence type="ECO:0000256" key="7">
    <source>
        <dbReference type="ARBA" id="ARBA00022989"/>
    </source>
</evidence>
<dbReference type="Gene3D" id="1.10.630.10">
    <property type="entry name" value="Cytochrome P450"/>
    <property type="match status" value="1"/>
</dbReference>
<keyword evidence="6 12" id="KW-0479">Metal-binding</keyword>
<evidence type="ECO:0000256" key="2">
    <source>
        <dbReference type="ARBA" id="ARBA00004370"/>
    </source>
</evidence>
<evidence type="ECO:0000256" key="6">
    <source>
        <dbReference type="ARBA" id="ARBA00022723"/>
    </source>
</evidence>
<evidence type="ECO:0000256" key="12">
    <source>
        <dbReference type="PIRSR" id="PIRSR602401-1"/>
    </source>
</evidence>
<dbReference type="PRINTS" id="PR00463">
    <property type="entry name" value="EP450I"/>
</dbReference>
<reference evidence="13" key="2">
    <citation type="submission" date="2020-02" db="EMBL/GenBank/DDBJ databases">
        <title>Identification and distribution of gene clusters putatively required for synthesis of sphingolipid metabolism inhibitors in phylogenetically diverse species of the filamentous fungus Fusarium.</title>
        <authorList>
            <person name="Kim H.-S."/>
            <person name="Busman M."/>
            <person name="Brown D.W."/>
            <person name="Divon H."/>
            <person name="Uhlig S."/>
            <person name="Proctor R.H."/>
        </authorList>
    </citation>
    <scope>NUCLEOTIDE SEQUENCE</scope>
    <source>
        <strain evidence="13">NRRL 25174</strain>
    </source>
</reference>
<name>A0A9P5DVE9_9HYPO</name>
<dbReference type="EMBL" id="PVQB02000337">
    <property type="protein sequence ID" value="KAF4338666.1"/>
    <property type="molecule type" value="Genomic_DNA"/>
</dbReference>
<keyword evidence="14" id="KW-1185">Reference proteome</keyword>
<feature type="binding site" description="axial binding residue" evidence="12">
    <location>
        <position position="260"/>
    </location>
    <ligand>
        <name>heme</name>
        <dbReference type="ChEBI" id="CHEBI:30413"/>
    </ligand>
    <ligandPart>
        <name>Fe</name>
        <dbReference type="ChEBI" id="CHEBI:18248"/>
    </ligandPart>
</feature>
<dbReference type="AlphaFoldDB" id="A0A9P5DVE9"/>
<dbReference type="InterPro" id="IPR002401">
    <property type="entry name" value="Cyt_P450_E_grp-I"/>
</dbReference>
<dbReference type="PANTHER" id="PTHR24305">
    <property type="entry name" value="CYTOCHROME P450"/>
    <property type="match status" value="1"/>
</dbReference>
<evidence type="ECO:0000256" key="5">
    <source>
        <dbReference type="ARBA" id="ARBA00022692"/>
    </source>
</evidence>
<dbReference type="PRINTS" id="PR00385">
    <property type="entry name" value="P450"/>
</dbReference>
<comment type="caution">
    <text evidence="13">The sequence shown here is derived from an EMBL/GenBank/DDBJ whole genome shotgun (WGS) entry which is preliminary data.</text>
</comment>
<keyword evidence="9 12" id="KW-0408">Iron</keyword>
<dbReference type="Pfam" id="PF00067">
    <property type="entry name" value="p450"/>
    <property type="match status" value="1"/>
</dbReference>
<keyword evidence="10" id="KW-0503">Monooxygenase</keyword>
<dbReference type="SUPFAM" id="SSF48264">
    <property type="entry name" value="Cytochrome P450"/>
    <property type="match status" value="1"/>
</dbReference>
<comment type="subcellular location">
    <subcellularLocation>
        <location evidence="2">Membrane</location>
    </subcellularLocation>
</comment>
<dbReference type="GO" id="GO:0020037">
    <property type="term" value="F:heme binding"/>
    <property type="evidence" value="ECO:0007669"/>
    <property type="project" value="InterPro"/>
</dbReference>
<evidence type="ECO:0000256" key="3">
    <source>
        <dbReference type="ARBA" id="ARBA00010617"/>
    </source>
</evidence>
<dbReference type="GO" id="GO:0016705">
    <property type="term" value="F:oxidoreductase activity, acting on paired donors, with incorporation or reduction of molecular oxygen"/>
    <property type="evidence" value="ECO:0007669"/>
    <property type="project" value="InterPro"/>
</dbReference>
<evidence type="ECO:0000256" key="11">
    <source>
        <dbReference type="ARBA" id="ARBA00023136"/>
    </source>
</evidence>
<accession>A0A9P5DVE9</accession>
<evidence type="ECO:0000256" key="8">
    <source>
        <dbReference type="ARBA" id="ARBA00023002"/>
    </source>
</evidence>
<dbReference type="InterPro" id="IPR036396">
    <property type="entry name" value="Cyt_P450_sf"/>
</dbReference>
<keyword evidence="8" id="KW-0560">Oxidoreductase</keyword>
<gene>
    <name evidence="13" type="ORF">FBEOM_7434</name>
</gene>
<evidence type="ECO:0000256" key="9">
    <source>
        <dbReference type="ARBA" id="ARBA00023004"/>
    </source>
</evidence>
<evidence type="ECO:0000256" key="1">
    <source>
        <dbReference type="ARBA" id="ARBA00001971"/>
    </source>
</evidence>
<comment type="similarity">
    <text evidence="3">Belongs to the cytochrome P450 family.</text>
</comment>
<evidence type="ECO:0000313" key="13">
    <source>
        <dbReference type="EMBL" id="KAF4338666.1"/>
    </source>
</evidence>
<dbReference type="GO" id="GO:0005506">
    <property type="term" value="F:iron ion binding"/>
    <property type="evidence" value="ECO:0007669"/>
    <property type="project" value="InterPro"/>
</dbReference>
<dbReference type="GO" id="GO:0016020">
    <property type="term" value="C:membrane"/>
    <property type="evidence" value="ECO:0007669"/>
    <property type="project" value="UniProtKB-SubCell"/>
</dbReference>
<keyword evidence="7" id="KW-1133">Transmembrane helix</keyword>
<protein>
    <submittedName>
        <fullName evidence="13">Pisatin demethylase cytochrome P450</fullName>
    </submittedName>
</protein>
<evidence type="ECO:0000313" key="14">
    <source>
        <dbReference type="Proteomes" id="UP000730481"/>
    </source>
</evidence>
<keyword evidence="11" id="KW-0472">Membrane</keyword>
<keyword evidence="4 12" id="KW-0349">Heme</keyword>
<evidence type="ECO:0000256" key="10">
    <source>
        <dbReference type="ARBA" id="ARBA00023033"/>
    </source>
</evidence>
<evidence type="ECO:0000256" key="4">
    <source>
        <dbReference type="ARBA" id="ARBA00022617"/>
    </source>
</evidence>